<feature type="domain" description="Ketopantoate reductase N-terminal" evidence="11">
    <location>
        <begin position="4"/>
        <end position="156"/>
    </location>
</feature>
<protein>
    <recommendedName>
        <fullName evidence="4 10">2-dehydropantoate 2-reductase</fullName>
        <ecNumber evidence="3 10">1.1.1.169</ecNumber>
    </recommendedName>
    <alternativeName>
        <fullName evidence="8 10">Ketopantoate reductase</fullName>
    </alternativeName>
</protein>
<dbReference type="SUPFAM" id="SSF48179">
    <property type="entry name" value="6-phosphogluconate dehydrogenase C-terminal domain-like"/>
    <property type="match status" value="1"/>
</dbReference>
<dbReference type="EMBL" id="PIPP01000002">
    <property type="protein sequence ID" value="RUO37255.1"/>
    <property type="molecule type" value="Genomic_DNA"/>
</dbReference>
<dbReference type="InterPro" id="IPR003710">
    <property type="entry name" value="ApbA"/>
</dbReference>
<dbReference type="AlphaFoldDB" id="A0A432WU13"/>
<organism evidence="13 14">
    <name type="scientific">Aliidiomarina shirensis</name>
    <dbReference type="NCBI Taxonomy" id="1048642"/>
    <lineage>
        <taxon>Bacteria</taxon>
        <taxon>Pseudomonadati</taxon>
        <taxon>Pseudomonadota</taxon>
        <taxon>Gammaproteobacteria</taxon>
        <taxon>Alteromonadales</taxon>
        <taxon>Idiomarinaceae</taxon>
        <taxon>Aliidiomarina</taxon>
    </lineage>
</organism>
<proteinExistence type="inferred from homology"/>
<comment type="pathway">
    <text evidence="1 10">Cofactor biosynthesis; (R)-pantothenate biosynthesis; (R)-pantoate from 3-methyl-2-oxobutanoate: step 2/2.</text>
</comment>
<evidence type="ECO:0000256" key="1">
    <source>
        <dbReference type="ARBA" id="ARBA00004994"/>
    </source>
</evidence>
<comment type="caution">
    <text evidence="13">The sequence shown here is derived from an EMBL/GenBank/DDBJ whole genome shotgun (WGS) entry which is preliminary data.</text>
</comment>
<dbReference type="InterPro" id="IPR050838">
    <property type="entry name" value="Ketopantoate_reductase"/>
</dbReference>
<dbReference type="InterPro" id="IPR013752">
    <property type="entry name" value="KPA_reductase"/>
</dbReference>
<evidence type="ECO:0000259" key="12">
    <source>
        <dbReference type="Pfam" id="PF08546"/>
    </source>
</evidence>
<dbReference type="UniPathway" id="UPA00028">
    <property type="reaction ID" value="UER00004"/>
</dbReference>
<dbReference type="NCBIfam" id="TIGR00745">
    <property type="entry name" value="apbA_panE"/>
    <property type="match status" value="1"/>
</dbReference>
<dbReference type="PANTHER" id="PTHR43765">
    <property type="entry name" value="2-DEHYDROPANTOATE 2-REDUCTASE-RELATED"/>
    <property type="match status" value="1"/>
</dbReference>
<dbReference type="SUPFAM" id="SSF51735">
    <property type="entry name" value="NAD(P)-binding Rossmann-fold domains"/>
    <property type="match status" value="1"/>
</dbReference>
<dbReference type="Gene3D" id="3.40.50.720">
    <property type="entry name" value="NAD(P)-binding Rossmann-like Domain"/>
    <property type="match status" value="1"/>
</dbReference>
<dbReference type="EC" id="1.1.1.169" evidence="3 10"/>
<dbReference type="Proteomes" id="UP000286934">
    <property type="component" value="Unassembled WGS sequence"/>
</dbReference>
<gene>
    <name evidence="13" type="ORF">CWE13_04630</name>
</gene>
<dbReference type="GO" id="GO:0015940">
    <property type="term" value="P:pantothenate biosynthetic process"/>
    <property type="evidence" value="ECO:0007669"/>
    <property type="project" value="UniProtKB-UniPathway"/>
</dbReference>
<reference evidence="14" key="1">
    <citation type="journal article" date="2018" name="Front. Microbiol.">
        <title>Genome-Based Analysis Reveals the Taxonomy and Diversity of the Family Idiomarinaceae.</title>
        <authorList>
            <person name="Liu Y."/>
            <person name="Lai Q."/>
            <person name="Shao Z."/>
        </authorList>
    </citation>
    <scope>NUCLEOTIDE SEQUENCE [LARGE SCALE GENOMIC DNA]</scope>
    <source>
        <strain evidence="14">AIS</strain>
    </source>
</reference>
<evidence type="ECO:0000256" key="2">
    <source>
        <dbReference type="ARBA" id="ARBA00007870"/>
    </source>
</evidence>
<evidence type="ECO:0000256" key="9">
    <source>
        <dbReference type="ARBA" id="ARBA00048793"/>
    </source>
</evidence>
<dbReference type="GO" id="GO:0005737">
    <property type="term" value="C:cytoplasm"/>
    <property type="evidence" value="ECO:0007669"/>
    <property type="project" value="TreeGrafter"/>
</dbReference>
<comment type="function">
    <text evidence="10">Catalyzes the NADPH-dependent reduction of ketopantoate into pantoic acid.</text>
</comment>
<evidence type="ECO:0000313" key="13">
    <source>
        <dbReference type="EMBL" id="RUO37255.1"/>
    </source>
</evidence>
<keyword evidence="7 10" id="KW-0560">Oxidoreductase</keyword>
<dbReference type="InterPro" id="IPR013332">
    <property type="entry name" value="KPR_N"/>
</dbReference>
<name>A0A432WU13_9GAMM</name>
<evidence type="ECO:0000256" key="8">
    <source>
        <dbReference type="ARBA" id="ARBA00032024"/>
    </source>
</evidence>
<dbReference type="PANTHER" id="PTHR43765:SF2">
    <property type="entry name" value="2-DEHYDROPANTOATE 2-REDUCTASE"/>
    <property type="match status" value="1"/>
</dbReference>
<evidence type="ECO:0000256" key="6">
    <source>
        <dbReference type="ARBA" id="ARBA00022857"/>
    </source>
</evidence>
<evidence type="ECO:0000256" key="7">
    <source>
        <dbReference type="ARBA" id="ARBA00023002"/>
    </source>
</evidence>
<keyword evidence="14" id="KW-1185">Reference proteome</keyword>
<comment type="catalytic activity">
    <reaction evidence="9 10">
        <text>(R)-pantoate + NADP(+) = 2-dehydropantoate + NADPH + H(+)</text>
        <dbReference type="Rhea" id="RHEA:16233"/>
        <dbReference type="ChEBI" id="CHEBI:11561"/>
        <dbReference type="ChEBI" id="CHEBI:15378"/>
        <dbReference type="ChEBI" id="CHEBI:15980"/>
        <dbReference type="ChEBI" id="CHEBI:57783"/>
        <dbReference type="ChEBI" id="CHEBI:58349"/>
        <dbReference type="EC" id="1.1.1.169"/>
    </reaction>
</comment>
<comment type="similarity">
    <text evidence="2 10">Belongs to the ketopantoate reductase family.</text>
</comment>
<dbReference type="InterPro" id="IPR036291">
    <property type="entry name" value="NAD(P)-bd_dom_sf"/>
</dbReference>
<dbReference type="Pfam" id="PF08546">
    <property type="entry name" value="ApbA_C"/>
    <property type="match status" value="1"/>
</dbReference>
<evidence type="ECO:0000313" key="14">
    <source>
        <dbReference type="Proteomes" id="UP000286934"/>
    </source>
</evidence>
<dbReference type="Pfam" id="PF02558">
    <property type="entry name" value="ApbA"/>
    <property type="match status" value="1"/>
</dbReference>
<keyword evidence="5 10" id="KW-0566">Pantothenate biosynthesis</keyword>
<feature type="domain" description="Ketopantoate reductase C-terminal" evidence="12">
    <location>
        <begin position="192"/>
        <end position="310"/>
    </location>
</feature>
<evidence type="ECO:0000256" key="4">
    <source>
        <dbReference type="ARBA" id="ARBA00019465"/>
    </source>
</evidence>
<evidence type="ECO:0000259" key="11">
    <source>
        <dbReference type="Pfam" id="PF02558"/>
    </source>
</evidence>
<dbReference type="OrthoDB" id="6530772at2"/>
<evidence type="ECO:0000256" key="3">
    <source>
        <dbReference type="ARBA" id="ARBA00013014"/>
    </source>
</evidence>
<dbReference type="InterPro" id="IPR008927">
    <property type="entry name" value="6-PGluconate_DH-like_C_sf"/>
</dbReference>
<accession>A0A432WU13</accession>
<dbReference type="GO" id="GO:0008677">
    <property type="term" value="F:2-dehydropantoate 2-reductase activity"/>
    <property type="evidence" value="ECO:0007669"/>
    <property type="project" value="UniProtKB-EC"/>
</dbReference>
<keyword evidence="6 10" id="KW-0521">NADP</keyword>
<sequence length="315" mass="34332">MANWVIVGTGALSTLWAHGLQAAGANVVLYSRHEEDRKGVALAITQHLHEAAEGDKVCAQTRQFSAIGSVSDAPDDAIWLVMVKAWQVQPLLTELAAQGLTQATLILSHNGMGAGTSVQAAEADWQIYDLVTTHGAWRKSRTHSMHAGLGESWLGKRHIGADSADGKSGSVEPPPWFVELAKALPPLHWEHDILHRRWQKLAINCAINPLATLAGADNGELRNDEYQPKIRAICEEIANVNPALDADALVKQVHQVAAATATNRCSMLQDLTAGRRTEIAFLNGFICREGERLHVATRANCELVRQIQQLELLRV</sequence>
<dbReference type="RefSeq" id="WP_126806346.1">
    <property type="nucleotide sequence ID" value="NZ_PIPP01000002.1"/>
</dbReference>
<dbReference type="Gene3D" id="1.10.1040.10">
    <property type="entry name" value="N-(1-d-carboxylethyl)-l-norvaline Dehydrogenase, domain 2"/>
    <property type="match status" value="1"/>
</dbReference>
<evidence type="ECO:0000256" key="5">
    <source>
        <dbReference type="ARBA" id="ARBA00022655"/>
    </source>
</evidence>
<dbReference type="GO" id="GO:0050661">
    <property type="term" value="F:NADP binding"/>
    <property type="evidence" value="ECO:0007669"/>
    <property type="project" value="TreeGrafter"/>
</dbReference>
<evidence type="ECO:0000256" key="10">
    <source>
        <dbReference type="RuleBase" id="RU362068"/>
    </source>
</evidence>
<dbReference type="InterPro" id="IPR013328">
    <property type="entry name" value="6PGD_dom2"/>
</dbReference>